<accession>A0ABD3HIQ1</accession>
<protein>
    <submittedName>
        <fullName evidence="2">Uncharacterized protein</fullName>
    </submittedName>
</protein>
<dbReference type="AlphaFoldDB" id="A0ABD3HIQ1"/>
<keyword evidence="3" id="KW-1185">Reference proteome</keyword>
<reference evidence="2 3" key="1">
    <citation type="submission" date="2024-09" db="EMBL/GenBank/DDBJ databases">
        <title>Chromosome-scale assembly of Riccia sorocarpa.</title>
        <authorList>
            <person name="Paukszto L."/>
        </authorList>
    </citation>
    <scope>NUCLEOTIDE SEQUENCE [LARGE SCALE GENOMIC DNA]</scope>
    <source>
        <strain evidence="2">LP-2024</strain>
        <tissue evidence="2">Aerial parts of the thallus</tissue>
    </source>
</reference>
<evidence type="ECO:0000313" key="3">
    <source>
        <dbReference type="Proteomes" id="UP001633002"/>
    </source>
</evidence>
<name>A0ABD3HIQ1_9MARC</name>
<gene>
    <name evidence="2" type="ORF">R1sor_004377</name>
</gene>
<comment type="caution">
    <text evidence="2">The sequence shown here is derived from an EMBL/GenBank/DDBJ whole genome shotgun (WGS) entry which is preliminary data.</text>
</comment>
<organism evidence="2 3">
    <name type="scientific">Riccia sorocarpa</name>
    <dbReference type="NCBI Taxonomy" id="122646"/>
    <lineage>
        <taxon>Eukaryota</taxon>
        <taxon>Viridiplantae</taxon>
        <taxon>Streptophyta</taxon>
        <taxon>Embryophyta</taxon>
        <taxon>Marchantiophyta</taxon>
        <taxon>Marchantiopsida</taxon>
        <taxon>Marchantiidae</taxon>
        <taxon>Marchantiales</taxon>
        <taxon>Ricciaceae</taxon>
        <taxon>Riccia</taxon>
    </lineage>
</organism>
<feature type="region of interest" description="Disordered" evidence="1">
    <location>
        <begin position="126"/>
        <end position="157"/>
    </location>
</feature>
<feature type="compositionally biased region" description="Basic and acidic residues" evidence="1">
    <location>
        <begin position="146"/>
        <end position="157"/>
    </location>
</feature>
<evidence type="ECO:0000256" key="1">
    <source>
        <dbReference type="SAM" id="MobiDB-lite"/>
    </source>
</evidence>
<sequence length="157" mass="17232">MKTPPSTMGALRYPPSTRACRSYGDDRYFGEALHEAIKALWPDEVVTAPSTSQQWVGTKKRTRAESQPALSTKLVEFTLPGPDSAPTTFRVEASCKITVLQSPPCTLASDYSRFIATRPHIVIAKTEQEERPASANSTIESILARASDRLHASRPES</sequence>
<evidence type="ECO:0000313" key="2">
    <source>
        <dbReference type="EMBL" id="KAL3690726.1"/>
    </source>
</evidence>
<dbReference type="Proteomes" id="UP001633002">
    <property type="component" value="Unassembled WGS sequence"/>
</dbReference>
<dbReference type="EMBL" id="JBJQOH010000003">
    <property type="protein sequence ID" value="KAL3690726.1"/>
    <property type="molecule type" value="Genomic_DNA"/>
</dbReference>
<proteinExistence type="predicted"/>